<evidence type="ECO:0000256" key="3">
    <source>
        <dbReference type="PROSITE-ProRule" id="PRU00023"/>
    </source>
</evidence>
<accession>A0AAE0N826</accession>
<feature type="region of interest" description="Disordered" evidence="5">
    <location>
        <begin position="1336"/>
        <end position="1363"/>
    </location>
</feature>
<dbReference type="Gene3D" id="1.25.40.20">
    <property type="entry name" value="Ankyrin repeat-containing domain"/>
    <property type="match status" value="3"/>
</dbReference>
<organism evidence="6 7">
    <name type="scientific">Lasiosphaeria ovina</name>
    <dbReference type="NCBI Taxonomy" id="92902"/>
    <lineage>
        <taxon>Eukaryota</taxon>
        <taxon>Fungi</taxon>
        <taxon>Dikarya</taxon>
        <taxon>Ascomycota</taxon>
        <taxon>Pezizomycotina</taxon>
        <taxon>Sordariomycetes</taxon>
        <taxon>Sordariomycetidae</taxon>
        <taxon>Sordariales</taxon>
        <taxon>Lasiosphaeriaceae</taxon>
        <taxon>Lasiosphaeria</taxon>
    </lineage>
</organism>
<protein>
    <submittedName>
        <fullName evidence="6">Uncharacterized protein</fullName>
    </submittedName>
</protein>
<dbReference type="Pfam" id="PF12796">
    <property type="entry name" value="Ank_2"/>
    <property type="match status" value="1"/>
</dbReference>
<keyword evidence="1" id="KW-0677">Repeat</keyword>
<keyword evidence="2 3" id="KW-0040">ANK repeat</keyword>
<evidence type="ECO:0000256" key="5">
    <source>
        <dbReference type="SAM" id="MobiDB-lite"/>
    </source>
</evidence>
<evidence type="ECO:0000313" key="6">
    <source>
        <dbReference type="EMBL" id="KAK3374277.1"/>
    </source>
</evidence>
<evidence type="ECO:0000256" key="1">
    <source>
        <dbReference type="ARBA" id="ARBA00022737"/>
    </source>
</evidence>
<dbReference type="PROSITE" id="PS50297">
    <property type="entry name" value="ANK_REP_REGION"/>
    <property type="match status" value="2"/>
</dbReference>
<reference evidence="6" key="1">
    <citation type="journal article" date="2023" name="Mol. Phylogenet. Evol.">
        <title>Genome-scale phylogeny and comparative genomics of the fungal order Sordariales.</title>
        <authorList>
            <person name="Hensen N."/>
            <person name="Bonometti L."/>
            <person name="Westerberg I."/>
            <person name="Brannstrom I.O."/>
            <person name="Guillou S."/>
            <person name="Cros-Aarteil S."/>
            <person name="Calhoun S."/>
            <person name="Haridas S."/>
            <person name="Kuo A."/>
            <person name="Mondo S."/>
            <person name="Pangilinan J."/>
            <person name="Riley R."/>
            <person name="LaButti K."/>
            <person name="Andreopoulos B."/>
            <person name="Lipzen A."/>
            <person name="Chen C."/>
            <person name="Yan M."/>
            <person name="Daum C."/>
            <person name="Ng V."/>
            <person name="Clum A."/>
            <person name="Steindorff A."/>
            <person name="Ohm R.A."/>
            <person name="Martin F."/>
            <person name="Silar P."/>
            <person name="Natvig D.O."/>
            <person name="Lalanne C."/>
            <person name="Gautier V."/>
            <person name="Ament-Velasquez S.L."/>
            <person name="Kruys A."/>
            <person name="Hutchinson M.I."/>
            <person name="Powell A.J."/>
            <person name="Barry K."/>
            <person name="Miller A.N."/>
            <person name="Grigoriev I.V."/>
            <person name="Debuchy R."/>
            <person name="Gladieux P."/>
            <person name="Hiltunen Thoren M."/>
            <person name="Johannesson H."/>
        </authorList>
    </citation>
    <scope>NUCLEOTIDE SEQUENCE</scope>
    <source>
        <strain evidence="6">CBS 958.72</strain>
    </source>
</reference>
<keyword evidence="7" id="KW-1185">Reference proteome</keyword>
<feature type="coiled-coil region" evidence="4">
    <location>
        <begin position="1105"/>
        <end position="1140"/>
    </location>
</feature>
<feature type="repeat" description="ANK" evidence="3">
    <location>
        <begin position="122"/>
        <end position="154"/>
    </location>
</feature>
<dbReference type="PROSITE" id="PS50088">
    <property type="entry name" value="ANK_REPEAT"/>
    <property type="match status" value="2"/>
</dbReference>
<comment type="caution">
    <text evidence="6">The sequence shown here is derived from an EMBL/GenBank/DDBJ whole genome shotgun (WGS) entry which is preliminary data.</text>
</comment>
<evidence type="ECO:0000313" key="7">
    <source>
        <dbReference type="Proteomes" id="UP001287356"/>
    </source>
</evidence>
<evidence type="ECO:0000256" key="2">
    <source>
        <dbReference type="ARBA" id="ARBA00023043"/>
    </source>
</evidence>
<evidence type="ECO:0000256" key="4">
    <source>
        <dbReference type="SAM" id="Coils"/>
    </source>
</evidence>
<sequence length="1363" mass="150635">MDLETAKAKRLLLARRALQNGDQPLACLCSPFHSESDDSFTYQEVNQVLSQVVDRDESLGLVKALLALGADVNFSQRSTSGVWSKIIGRHHDGHRSDVLLKATSKCRPDIVNLLAGRADQENLDSVLHTAIVRGDLAVLKTLLDHGANPAQLHSDFQNAVLQNQFDIVQALLSGHRLPCLACRSSGLQLAVANRSLDVTKLLLKYWADVNHDDAIALLGGVESFDPVLVKALISGPVRPSPRTLDIAVGRLRDAINSEDPGPAQEILELCLSAGAAGPETTRLSTEGMVDAVKHGRVQLVDTLLRFGKPPGHYEAVALLEAIRGEKIDIFMKLLGSAPSQTSLTIAISETIKVKDTHLRHELARLLIEAGAQGQCTSQALIKVTKRIISDTTHGDKVIRGEDADTKLFNLLLDKGKADVDHGQGEALQLVTGASCTELAELIVSKNPSPASLGAALPWALKIPDENKRRFLVGLLIQDHISDEASGTALVELFQSQSRDLNIIELVLKRASVNYNNGEVFVFAIRRFELAHFRLLLGQALEYTTLFTVVLEALQAPRPVREIVFGEILRQLQPDHLNNALKHVVLEPDPDLGLISVLLGAGADPTYEDGICIKNAAYNLDRSLLDALSENLRPNEVMFSEALAGIIGRDRQWIALEHVETIRLLLRYGASGLAVDKALLEVVDRLACHESNIDLADTLLNMFVDGGADVNHENGKCARVAAGRGDPSLLSRILNLGATTMTAAAALSIAITSGHDESRLMQILGAFVDIRHTLPDLTLSLPGMPPPMFLCLKSYCDSASLVEKLISLGCHLESTIPSLVYSREIVSGGEDGAADLEMEPVSVLVWALLQPNNMISSRVIDALIHHGANVSYTTPVSRVTPLLLAARSGRLEVVQSLLQSGAKISARDALGRSALFFAAGRGDADLVALLIKSKACANDGSLHEASRGFYLQAMRLLIESGHDPNYRSTKHEGRTALGEMARMATIDDITVAEEALDILCAADASPLLTVHGKTVIFLALDNQNNEPMTRMLLDRVLYRTLNSQENIFQQGVYWFSPTMYVCKGILLGPQSRDLVQVLRDHGGEDRFYASLEETQPPDAVGLPEEILEFERERRARDRQIKQQEEEHANELRREMEKAQNVGHIREELTQQQLRHRGLEHKQSITMDVEKHYNNAHIKISEADVDSGVRWLRHNDDLSMTSEMRVADMEFRQRAYRQKVAEIAESERLAHAIRDHRHHQTIQHRQGSHRQQWTEKENLNRQQLAFEGRRQGQDFAYARGKNQLKRELMYDEDRMAAERQMREKLHGHQRHQMHMTELTTQRGNIIGQVNLEELRRWQASQGQGQAPSQGHIGGGPQGPRVRLLN</sequence>
<keyword evidence="4" id="KW-0175">Coiled coil</keyword>
<proteinExistence type="predicted"/>
<dbReference type="PANTHER" id="PTHR24126">
    <property type="entry name" value="ANKYRIN REPEAT, PH AND SEC7 DOMAIN CONTAINING PROTEIN SECG-RELATED"/>
    <property type="match status" value="1"/>
</dbReference>
<feature type="repeat" description="ANK" evidence="3">
    <location>
        <begin position="876"/>
        <end position="908"/>
    </location>
</feature>
<dbReference type="SUPFAM" id="SSF48403">
    <property type="entry name" value="Ankyrin repeat"/>
    <property type="match status" value="3"/>
</dbReference>
<dbReference type="InterPro" id="IPR036770">
    <property type="entry name" value="Ankyrin_rpt-contain_sf"/>
</dbReference>
<dbReference type="Proteomes" id="UP001287356">
    <property type="component" value="Unassembled WGS sequence"/>
</dbReference>
<dbReference type="EMBL" id="JAULSN010000004">
    <property type="protein sequence ID" value="KAK3374277.1"/>
    <property type="molecule type" value="Genomic_DNA"/>
</dbReference>
<dbReference type="InterPro" id="IPR002110">
    <property type="entry name" value="Ankyrin_rpt"/>
</dbReference>
<reference evidence="6" key="2">
    <citation type="submission" date="2023-06" db="EMBL/GenBank/DDBJ databases">
        <authorList>
            <consortium name="Lawrence Berkeley National Laboratory"/>
            <person name="Haridas S."/>
            <person name="Hensen N."/>
            <person name="Bonometti L."/>
            <person name="Westerberg I."/>
            <person name="Brannstrom I.O."/>
            <person name="Guillou S."/>
            <person name="Cros-Aarteil S."/>
            <person name="Calhoun S."/>
            <person name="Kuo A."/>
            <person name="Mondo S."/>
            <person name="Pangilinan J."/>
            <person name="Riley R."/>
            <person name="Labutti K."/>
            <person name="Andreopoulos B."/>
            <person name="Lipzen A."/>
            <person name="Chen C."/>
            <person name="Yanf M."/>
            <person name="Daum C."/>
            <person name="Ng V."/>
            <person name="Clum A."/>
            <person name="Steindorff A."/>
            <person name="Ohm R."/>
            <person name="Martin F."/>
            <person name="Silar P."/>
            <person name="Natvig D."/>
            <person name="Lalanne C."/>
            <person name="Gautier V."/>
            <person name="Ament-Velasquez S.L."/>
            <person name="Kruys A."/>
            <person name="Hutchinson M.I."/>
            <person name="Powell A.J."/>
            <person name="Barry K."/>
            <person name="Miller A.N."/>
            <person name="Grigoriev I.V."/>
            <person name="Debuchy R."/>
            <person name="Gladieux P."/>
            <person name="Thoren M.H."/>
            <person name="Johannesson H."/>
        </authorList>
    </citation>
    <scope>NUCLEOTIDE SEQUENCE</scope>
    <source>
        <strain evidence="6">CBS 958.72</strain>
    </source>
</reference>
<gene>
    <name evidence="6" type="ORF">B0T24DRAFT_704563</name>
</gene>
<name>A0AAE0N826_9PEZI</name>
<dbReference type="SMART" id="SM00248">
    <property type="entry name" value="ANK"/>
    <property type="match status" value="10"/>
</dbReference>
<feature type="compositionally biased region" description="Low complexity" evidence="5">
    <location>
        <begin position="1336"/>
        <end position="1348"/>
    </location>
</feature>